<dbReference type="EMBL" id="LN890656">
    <property type="protein sequence ID" value="CUS05642.1"/>
    <property type="molecule type" value="Genomic_DNA"/>
</dbReference>
<proteinExistence type="inferred from homology"/>
<comment type="similarity">
    <text evidence="1">Belongs to the class-IV pyridoxal-phosphate-dependent aminotransferase family.</text>
</comment>
<organism evidence="2 3">
    <name type="scientific">Candidatus Promineifilum breve</name>
    <dbReference type="NCBI Taxonomy" id="1806508"/>
    <lineage>
        <taxon>Bacteria</taxon>
        <taxon>Bacillati</taxon>
        <taxon>Chloroflexota</taxon>
        <taxon>Ardenticatenia</taxon>
        <taxon>Candidatus Promineifilales</taxon>
        <taxon>Candidatus Promineifilaceae</taxon>
        <taxon>Candidatus Promineifilum</taxon>
    </lineage>
</organism>
<dbReference type="OrthoDB" id="9805628at2"/>
<dbReference type="AlphaFoldDB" id="A0A160T6T6"/>
<dbReference type="RefSeq" id="WP_095045030.1">
    <property type="nucleotide sequence ID" value="NZ_LN890656.1"/>
</dbReference>
<gene>
    <name evidence="2" type="ORF">CFX0092_B0108</name>
</gene>
<reference evidence="2" key="1">
    <citation type="submission" date="2016-01" db="EMBL/GenBank/DDBJ databases">
        <authorList>
            <person name="Mcilroy J.S."/>
            <person name="Karst M S."/>
            <person name="Albertsen M."/>
        </authorList>
    </citation>
    <scope>NUCLEOTIDE SEQUENCE</scope>
    <source>
        <strain evidence="2">Cfx-K</strain>
    </source>
</reference>
<name>A0A160T6T6_9CHLR</name>
<sequence length="306" mass="33438">MTTFQLFAVEDAGPRPLPVPADAIQFADLYRGLPLGVYDAFRTFEHNKFLYLGRHLARTERSMALLGWQYALNRPRLLQALHGLVSAAPWPELRVRIDILAEPAAFAPGGLARELIALQPFTPPPADLYERGVAVDFAADLRRDTPLAKTAEFAARRPLGGGLRMMEQTADDRPPTTDSIMPPAVVPYEYLLLDEHRRILEGSGTNFWAARDGVVYTAGEGVLEGITREILLRLIPELGIEVRLEAVGADEIATLDEAALSGSSRALLPVVSVAGQPVGDGRPGPIMRRILDAYNLFVAENVRAAI</sequence>
<dbReference type="InterPro" id="IPR050571">
    <property type="entry name" value="Class-IV_PLP-Dep_Aminotrnsfr"/>
</dbReference>
<dbReference type="InterPro" id="IPR043132">
    <property type="entry name" value="BCAT-like_C"/>
</dbReference>
<protein>
    <submittedName>
        <fullName evidence="2">Aminotransferase class IV</fullName>
    </submittedName>
</protein>
<dbReference type="InterPro" id="IPR036038">
    <property type="entry name" value="Aminotransferase-like"/>
</dbReference>
<keyword evidence="3" id="KW-1185">Reference proteome</keyword>
<accession>A0A160T6T6</accession>
<dbReference type="InterPro" id="IPR001544">
    <property type="entry name" value="Aminotrans_IV"/>
</dbReference>
<dbReference type="Gene3D" id="3.20.10.10">
    <property type="entry name" value="D-amino Acid Aminotransferase, subunit A, domain 2"/>
    <property type="match status" value="1"/>
</dbReference>
<dbReference type="Pfam" id="PF01063">
    <property type="entry name" value="Aminotran_4"/>
    <property type="match status" value="2"/>
</dbReference>
<dbReference type="Proteomes" id="UP000215027">
    <property type="component" value="Chromosome II"/>
</dbReference>
<dbReference type="InterPro" id="IPR043131">
    <property type="entry name" value="BCAT-like_N"/>
</dbReference>
<dbReference type="PANTHER" id="PTHR42743">
    <property type="entry name" value="AMINO-ACID AMINOTRANSFERASE"/>
    <property type="match status" value="1"/>
</dbReference>
<dbReference type="Gene3D" id="3.30.470.10">
    <property type="match status" value="1"/>
</dbReference>
<evidence type="ECO:0000313" key="2">
    <source>
        <dbReference type="EMBL" id="CUS05642.1"/>
    </source>
</evidence>
<evidence type="ECO:0000313" key="3">
    <source>
        <dbReference type="Proteomes" id="UP000215027"/>
    </source>
</evidence>
<keyword evidence="2" id="KW-0808">Transferase</keyword>
<keyword evidence="2" id="KW-0032">Aminotransferase</keyword>
<dbReference type="SUPFAM" id="SSF56752">
    <property type="entry name" value="D-aminoacid aminotransferase-like PLP-dependent enzymes"/>
    <property type="match status" value="1"/>
</dbReference>
<dbReference type="GO" id="GO:0046394">
    <property type="term" value="P:carboxylic acid biosynthetic process"/>
    <property type="evidence" value="ECO:0007669"/>
    <property type="project" value="UniProtKB-ARBA"/>
</dbReference>
<evidence type="ECO:0000256" key="1">
    <source>
        <dbReference type="ARBA" id="ARBA00009320"/>
    </source>
</evidence>
<dbReference type="KEGG" id="pbf:CFX0092_B0108"/>
<dbReference type="PANTHER" id="PTHR42743:SF11">
    <property type="entry name" value="AMINODEOXYCHORISMATE LYASE"/>
    <property type="match status" value="1"/>
</dbReference>
<dbReference type="GO" id="GO:0008483">
    <property type="term" value="F:transaminase activity"/>
    <property type="evidence" value="ECO:0007669"/>
    <property type="project" value="UniProtKB-KW"/>
</dbReference>